<name>B8HZL3_CYAP4</name>
<protein>
    <submittedName>
        <fullName evidence="3">von Willebrand factor type A</fullName>
    </submittedName>
</protein>
<proteinExistence type="predicted"/>
<dbReference type="InterPro" id="IPR051266">
    <property type="entry name" value="CLCR"/>
</dbReference>
<dbReference type="SMART" id="SM00327">
    <property type="entry name" value="VWA"/>
    <property type="match status" value="1"/>
</dbReference>
<sequence length="411" mass="45535">MTTPQFQLLPLRAAVASDQPTTLDVLVKIIPPVPETRPQRPPLNLGLVIDRSGSMQGAKMEVARQAACFAVEQLLPSDRLSVTIFDDRVECPVPSTLVRDKATIIRTIQGIHSRGSTALHDGWVQGGIQVSQHLNPAHLNRVILLSDGLANVGETNPDAIAQHVHGLAQRGVSTSTMGIGEDYGEDLLEAMARSGAGSFYHIERTEQLAAIFQAELQGLMGTLGQTVSLGIEPKQGVVVVEVLNDFEQTPYGRYKLPNLVVGNSIEVVVRLKVPPLAESADLCQFRLAWDQPQQRQRQVLKTALRLPVVSTAQLADFPLNEEVQQQVALLMAARARQEAIQQMDRGNYDQALHVLQNVRDQVACMPASPMMQQEVQALSDLEEKMQRRDYKSSRKQALYEKHYRQRSRKDL</sequence>
<gene>
    <name evidence="3" type="ordered locus">Cyan7425_0166</name>
</gene>
<dbReference type="KEGG" id="cyn:Cyan7425_0166"/>
<geneLocation type="plasmid" evidence="3">
    <name>pP742502</name>
</geneLocation>
<feature type="domain" description="VWFA" evidence="2">
    <location>
        <begin position="44"/>
        <end position="223"/>
    </location>
</feature>
<evidence type="ECO:0000313" key="3">
    <source>
        <dbReference type="EMBL" id="ACL47861.1"/>
    </source>
</evidence>
<reference evidence="3" key="1">
    <citation type="submission" date="2009-01" db="EMBL/GenBank/DDBJ databases">
        <title>Complete sequence of plasmid2 Cyanothece sp. PCC 7425.</title>
        <authorList>
            <consortium name="US DOE Joint Genome Institute"/>
            <person name="Lucas S."/>
            <person name="Copeland A."/>
            <person name="Lapidus A."/>
            <person name="Glavina del Rio T."/>
            <person name="Dalin E."/>
            <person name="Tice H."/>
            <person name="Bruce D."/>
            <person name="Goodwin L."/>
            <person name="Pitluck S."/>
            <person name="Sims D."/>
            <person name="Meineke L."/>
            <person name="Brettin T."/>
            <person name="Detter J.C."/>
            <person name="Han C."/>
            <person name="Larimer F."/>
            <person name="Land M."/>
            <person name="Hauser L."/>
            <person name="Kyrpides N."/>
            <person name="Ovchinnikova G."/>
            <person name="Liberton M."/>
            <person name="Stoeckel J."/>
            <person name="Banerjee A."/>
            <person name="Singh A."/>
            <person name="Page L."/>
            <person name="Sato H."/>
            <person name="Zhao L."/>
            <person name="Sherman L."/>
            <person name="Pakrasi H."/>
            <person name="Richardson P."/>
        </authorList>
    </citation>
    <scope>NUCLEOTIDE SEQUENCE</scope>
    <source>
        <strain evidence="3">PCC 7425</strain>
        <plasmid evidence="3">pP742502</plasmid>
    </source>
</reference>
<evidence type="ECO:0000259" key="2">
    <source>
        <dbReference type="PROSITE" id="PS50234"/>
    </source>
</evidence>
<dbReference type="InterPro" id="IPR036465">
    <property type="entry name" value="vWFA_dom_sf"/>
</dbReference>
<dbReference type="HOGENOM" id="CLU_031866_1_0_3"/>
<dbReference type="SUPFAM" id="SSF53300">
    <property type="entry name" value="vWA-like"/>
    <property type="match status" value="1"/>
</dbReference>
<dbReference type="PANTHER" id="PTHR10579:SF43">
    <property type="entry name" value="ZINC FINGER (C3HC4-TYPE RING FINGER) FAMILY PROTEIN"/>
    <property type="match status" value="1"/>
</dbReference>
<dbReference type="PANTHER" id="PTHR10579">
    <property type="entry name" value="CALCIUM-ACTIVATED CHLORIDE CHANNEL REGULATOR"/>
    <property type="match status" value="1"/>
</dbReference>
<keyword evidence="3" id="KW-0614">Plasmid</keyword>
<evidence type="ECO:0000256" key="1">
    <source>
        <dbReference type="SAM" id="MobiDB-lite"/>
    </source>
</evidence>
<organism evidence="3">
    <name type="scientific">Cyanothece sp. (strain PCC 7425 / ATCC 29141)</name>
    <dbReference type="NCBI Taxonomy" id="395961"/>
    <lineage>
        <taxon>Bacteria</taxon>
        <taxon>Bacillati</taxon>
        <taxon>Cyanobacteriota</taxon>
        <taxon>Cyanophyceae</taxon>
        <taxon>Gomontiellales</taxon>
        <taxon>Cyanothecaceae</taxon>
        <taxon>Cyanothece</taxon>
    </lineage>
</organism>
<dbReference type="eggNOG" id="COG2304">
    <property type="taxonomic scope" value="Bacteria"/>
</dbReference>
<dbReference type="Gene3D" id="3.40.50.410">
    <property type="entry name" value="von Willebrand factor, type A domain"/>
    <property type="match status" value="1"/>
</dbReference>
<feature type="region of interest" description="Disordered" evidence="1">
    <location>
        <begin position="385"/>
        <end position="411"/>
    </location>
</feature>
<dbReference type="PROSITE" id="PS50234">
    <property type="entry name" value="VWFA"/>
    <property type="match status" value="1"/>
</dbReference>
<dbReference type="AlphaFoldDB" id="B8HZL3"/>
<dbReference type="Pfam" id="PF00092">
    <property type="entry name" value="VWA"/>
    <property type="match status" value="1"/>
</dbReference>
<dbReference type="OrthoDB" id="571198at2"/>
<dbReference type="EMBL" id="CP001346">
    <property type="protein sequence ID" value="ACL47861.1"/>
    <property type="molecule type" value="Genomic_DNA"/>
</dbReference>
<dbReference type="InterPro" id="IPR002035">
    <property type="entry name" value="VWF_A"/>
</dbReference>
<accession>B8HZL3</accession>